<dbReference type="OrthoDB" id="2662298at2"/>
<organism evidence="1 3">
    <name type="scientific">Paenibacillus wynnii</name>
    <dbReference type="NCBI Taxonomy" id="268407"/>
    <lineage>
        <taxon>Bacteria</taxon>
        <taxon>Bacillati</taxon>
        <taxon>Bacillota</taxon>
        <taxon>Bacilli</taxon>
        <taxon>Bacillales</taxon>
        <taxon>Paenibacillaceae</taxon>
        <taxon>Paenibacillus</taxon>
    </lineage>
</organism>
<keyword evidence="3" id="KW-1185">Reference proteome</keyword>
<dbReference type="EMBL" id="JQCR01000001">
    <property type="protein sequence ID" value="KGE20659.1"/>
    <property type="molecule type" value="Genomic_DNA"/>
</dbReference>
<evidence type="ECO:0000313" key="2">
    <source>
        <dbReference type="EMBL" id="KGE20659.1"/>
    </source>
</evidence>
<protein>
    <submittedName>
        <fullName evidence="1">Uncharacterized protein</fullName>
    </submittedName>
</protein>
<dbReference type="Proteomes" id="UP000029734">
    <property type="component" value="Unassembled WGS sequence"/>
</dbReference>
<accession>A0A098M7A2</accession>
<comment type="caution">
    <text evidence="1">The sequence shown here is derived from an EMBL/GenBank/DDBJ whole genome shotgun (WGS) entry which is preliminary data.</text>
</comment>
<reference evidence="1 3" key="2">
    <citation type="submission" date="2014-10" db="EMBL/GenBank/DDBJ databases">
        <title>Comparative genomics of the Paenibacillus odorifer group.</title>
        <authorList>
            <person name="Tsai Y.-C."/>
            <person name="Martin N."/>
            <person name="Korlach J."/>
            <person name="Wiedmann M."/>
        </authorList>
    </citation>
    <scope>NUCLEOTIDE SEQUENCE [LARGE SCALE GENOMIC DNA]</scope>
    <source>
        <strain evidence="1 3">DSM 18334</strain>
    </source>
</reference>
<dbReference type="RefSeq" id="WP_036647243.1">
    <property type="nucleotide sequence ID" value="NZ_JQCR01000001.1"/>
</dbReference>
<name>A0A098M7A2_9BACL</name>
<sequence>MTEEQRRRAFQKVKSMSNKIFWEWMNMIHSRAYAKAQQHYEEAMSIVLQPKQAAAVKAKAQEIREHWDGMATITMNDTEAAELKQVGV</sequence>
<evidence type="ECO:0000313" key="1">
    <source>
        <dbReference type="EMBL" id="KGE18449.1"/>
    </source>
</evidence>
<gene>
    <name evidence="2" type="ORF">PWYN_00180</name>
    <name evidence="1" type="ORF">PWYN_28555</name>
</gene>
<dbReference type="AlphaFoldDB" id="A0A098M7A2"/>
<dbReference type="eggNOG" id="ENOG50306M2">
    <property type="taxonomic scope" value="Bacteria"/>
</dbReference>
<evidence type="ECO:0000313" key="3">
    <source>
        <dbReference type="Proteomes" id="UP000029734"/>
    </source>
</evidence>
<dbReference type="EMBL" id="JQCR01000003">
    <property type="protein sequence ID" value="KGE18449.1"/>
    <property type="molecule type" value="Genomic_DNA"/>
</dbReference>
<proteinExistence type="predicted"/>
<reference evidence="1 3" key="1">
    <citation type="submission" date="2014-08" db="EMBL/GenBank/DDBJ databases">
        <authorList>
            <person name="den Bakker H.C."/>
        </authorList>
    </citation>
    <scope>NUCLEOTIDE SEQUENCE [LARGE SCALE GENOMIC DNA]</scope>
    <source>
        <strain evidence="1 3">DSM 18334</strain>
    </source>
</reference>